<reference evidence="4 5" key="1">
    <citation type="submission" date="2015-12" db="EMBL/GenBank/DDBJ databases">
        <authorList>
            <person name="Shamseldin A."/>
            <person name="Moawad H."/>
            <person name="Abd El-Rahim W.M."/>
            <person name="Sadowsky M.J."/>
        </authorList>
    </citation>
    <scope>NUCLEOTIDE SEQUENCE [LARGE SCALE GENOMIC DNA]</scope>
    <source>
        <strain evidence="4 5">SM2</strain>
    </source>
</reference>
<accession>A0A127M303</accession>
<dbReference type="InterPro" id="IPR001128">
    <property type="entry name" value="Cyt_P450"/>
</dbReference>
<name>A0A127M303_9GAMM</name>
<dbReference type="Gene3D" id="1.10.630.10">
    <property type="entry name" value="Cytochrome P450"/>
    <property type="match status" value="1"/>
</dbReference>
<evidence type="ECO:0000313" key="4">
    <source>
        <dbReference type="EMBL" id="AMO67619.1"/>
    </source>
</evidence>
<dbReference type="GO" id="GO:0005506">
    <property type="term" value="F:iron ion binding"/>
    <property type="evidence" value="ECO:0007669"/>
    <property type="project" value="InterPro"/>
</dbReference>
<dbReference type="InterPro" id="IPR036396">
    <property type="entry name" value="Cyt_P450_sf"/>
</dbReference>
<sequence length="414" mass="47656">MPQSLPELAPIETLFDPTSKAYSENPGPQCLAIAERGPLVWYAPWQAWIMTQMPDIMDCWKREYLSSDFYDWEFAPPRPTEENWNNFEKALVGHSLLADQGHHRLVRRITAPAFSRNVVENIQRRLEPHVKKLFDEIGEPESFDYIEEVARHIPFISITAMIGVPEKYWPAMKRVTMTFTETWNPTISEERRLRAQDDSNKAIDILQEVIAERRKDPVDGDFLSTLLKIEAENEKFNEWDIITLILALIGAGADTTLVAQQWSVYTLLKNPDQIPLALESADAFSNAFSEIMRWSGNSKMGFARYAPADMALLGQEVKKGQMILMMPHLKDHNPEYYDEPEKLDVRRVFEPDVLFGYGPRFCIGAALAKRQLYLTLSELFKRFPKLSLAEEPEKSLEDHNSVVFKTLILNTNCN</sequence>
<dbReference type="PRINTS" id="PR00359">
    <property type="entry name" value="BP450"/>
</dbReference>
<dbReference type="EMBL" id="CP014544">
    <property type="protein sequence ID" value="AMO67619.1"/>
    <property type="molecule type" value="Genomic_DNA"/>
</dbReference>
<dbReference type="Pfam" id="PF00067">
    <property type="entry name" value="p450"/>
    <property type="match status" value="2"/>
</dbReference>
<evidence type="ECO:0000256" key="2">
    <source>
        <dbReference type="ARBA" id="ARBA00010617"/>
    </source>
</evidence>
<keyword evidence="3" id="KW-0479">Metal-binding</keyword>
<dbReference type="InterPro" id="IPR002397">
    <property type="entry name" value="Cyt_P450_B"/>
</dbReference>
<keyword evidence="3" id="KW-0560">Oxidoreductase</keyword>
<dbReference type="SUPFAM" id="SSF48264">
    <property type="entry name" value="Cytochrome P450"/>
    <property type="match status" value="1"/>
</dbReference>
<dbReference type="PANTHER" id="PTHR46696">
    <property type="entry name" value="P450, PUTATIVE (EUROFUNG)-RELATED"/>
    <property type="match status" value="1"/>
</dbReference>
<proteinExistence type="inferred from homology"/>
<dbReference type="PROSITE" id="PS00086">
    <property type="entry name" value="CYTOCHROME_P450"/>
    <property type="match status" value="1"/>
</dbReference>
<dbReference type="KEGG" id="zal:AZF00_04610"/>
<protein>
    <submittedName>
        <fullName evidence="4">Cytochrome</fullName>
    </submittedName>
</protein>
<keyword evidence="3" id="KW-0503">Monooxygenase</keyword>
<dbReference type="PRINTS" id="PR00385">
    <property type="entry name" value="P450"/>
</dbReference>
<keyword evidence="3" id="KW-0349">Heme</keyword>
<dbReference type="AlphaFoldDB" id="A0A127M303"/>
<organism evidence="4 5">
    <name type="scientific">Zhongshania aliphaticivorans</name>
    <dbReference type="NCBI Taxonomy" id="1470434"/>
    <lineage>
        <taxon>Bacteria</taxon>
        <taxon>Pseudomonadati</taxon>
        <taxon>Pseudomonadota</taxon>
        <taxon>Gammaproteobacteria</taxon>
        <taxon>Cellvibrionales</taxon>
        <taxon>Spongiibacteraceae</taxon>
        <taxon>Zhongshania</taxon>
    </lineage>
</organism>
<gene>
    <name evidence="4" type="ORF">AZF00_04610</name>
</gene>
<evidence type="ECO:0000256" key="3">
    <source>
        <dbReference type="RuleBase" id="RU000461"/>
    </source>
</evidence>
<comment type="cofactor">
    <cofactor evidence="1">
        <name>heme</name>
        <dbReference type="ChEBI" id="CHEBI:30413"/>
    </cofactor>
</comment>
<evidence type="ECO:0000313" key="5">
    <source>
        <dbReference type="Proteomes" id="UP000074119"/>
    </source>
</evidence>
<keyword evidence="3" id="KW-0408">Iron</keyword>
<dbReference type="InterPro" id="IPR017972">
    <property type="entry name" value="Cyt_P450_CS"/>
</dbReference>
<evidence type="ECO:0000256" key="1">
    <source>
        <dbReference type="ARBA" id="ARBA00001971"/>
    </source>
</evidence>
<comment type="similarity">
    <text evidence="2 3">Belongs to the cytochrome P450 family.</text>
</comment>
<dbReference type="GO" id="GO:0004497">
    <property type="term" value="F:monooxygenase activity"/>
    <property type="evidence" value="ECO:0007669"/>
    <property type="project" value="UniProtKB-KW"/>
</dbReference>
<dbReference type="PANTHER" id="PTHR46696:SF1">
    <property type="entry name" value="CYTOCHROME P450 YJIB-RELATED"/>
    <property type="match status" value="1"/>
</dbReference>
<dbReference type="GO" id="GO:0016705">
    <property type="term" value="F:oxidoreductase activity, acting on paired donors, with incorporation or reduction of molecular oxygen"/>
    <property type="evidence" value="ECO:0007669"/>
    <property type="project" value="InterPro"/>
</dbReference>
<dbReference type="STRING" id="1470434.AZF00_04610"/>
<dbReference type="Proteomes" id="UP000074119">
    <property type="component" value="Chromosome"/>
</dbReference>
<dbReference type="GO" id="GO:0020037">
    <property type="term" value="F:heme binding"/>
    <property type="evidence" value="ECO:0007669"/>
    <property type="project" value="InterPro"/>
</dbReference>
<dbReference type="RefSeq" id="WP_008246318.1">
    <property type="nucleotide sequence ID" value="NZ_CP014544.1"/>
</dbReference>